<evidence type="ECO:0000313" key="4">
    <source>
        <dbReference type="EMBL" id="KAB8039645.1"/>
    </source>
</evidence>
<keyword evidence="3" id="KW-0812">Transmembrane</keyword>
<dbReference type="GO" id="GO:0003723">
    <property type="term" value="F:RNA binding"/>
    <property type="evidence" value="ECO:0007669"/>
    <property type="project" value="InterPro"/>
</dbReference>
<proteinExistence type="predicted"/>
<keyword evidence="3" id="KW-0472">Membrane</keyword>
<organism evidence="4 5">
    <name type="scientific">Silvanigrella paludirubra</name>
    <dbReference type="NCBI Taxonomy" id="2499159"/>
    <lineage>
        <taxon>Bacteria</taxon>
        <taxon>Pseudomonadati</taxon>
        <taxon>Bdellovibrionota</taxon>
        <taxon>Oligoflexia</taxon>
        <taxon>Silvanigrellales</taxon>
        <taxon>Silvanigrellaceae</taxon>
        <taxon>Silvanigrella</taxon>
    </lineage>
</organism>
<dbReference type="GO" id="GO:0016787">
    <property type="term" value="F:hydrolase activity"/>
    <property type="evidence" value="ECO:0007669"/>
    <property type="project" value="UniProtKB-KW"/>
</dbReference>
<dbReference type="SUPFAM" id="SSF53933">
    <property type="entry name" value="Microbial ribonucleases"/>
    <property type="match status" value="1"/>
</dbReference>
<dbReference type="OrthoDB" id="5326845at2"/>
<dbReference type="InterPro" id="IPR016191">
    <property type="entry name" value="Ribonuclease/ribotoxin"/>
</dbReference>
<evidence type="ECO:0000256" key="1">
    <source>
        <dbReference type="ARBA" id="ARBA00022722"/>
    </source>
</evidence>
<comment type="caution">
    <text evidence="4">The sequence shown here is derived from an EMBL/GenBank/DDBJ whole genome shotgun (WGS) entry which is preliminary data.</text>
</comment>
<keyword evidence="3" id="KW-1133">Transmembrane helix</keyword>
<dbReference type="Gene3D" id="3.10.450.30">
    <property type="entry name" value="Microbial ribonucleases"/>
    <property type="match status" value="1"/>
</dbReference>
<reference evidence="4 5" key="1">
    <citation type="submission" date="2019-10" db="EMBL/GenBank/DDBJ databases">
        <title>New species of Slilvanegrellaceae.</title>
        <authorList>
            <person name="Pitt A."/>
            <person name="Hahn M.W."/>
        </authorList>
    </citation>
    <scope>NUCLEOTIDE SEQUENCE [LARGE SCALE GENOMIC DNA]</scope>
    <source>
        <strain evidence="4 5">SP-Ram-0.45-NSY-1</strain>
    </source>
</reference>
<dbReference type="AlphaFoldDB" id="A0A6N6VTI0"/>
<evidence type="ECO:0000256" key="3">
    <source>
        <dbReference type="SAM" id="Phobius"/>
    </source>
</evidence>
<evidence type="ECO:0000313" key="5">
    <source>
        <dbReference type="Proteomes" id="UP000437748"/>
    </source>
</evidence>
<dbReference type="GO" id="GO:0004521">
    <property type="term" value="F:RNA endonuclease activity"/>
    <property type="evidence" value="ECO:0007669"/>
    <property type="project" value="InterPro"/>
</dbReference>
<name>A0A6N6VTI0_9BACT</name>
<evidence type="ECO:0000256" key="2">
    <source>
        <dbReference type="ARBA" id="ARBA00022801"/>
    </source>
</evidence>
<keyword evidence="5" id="KW-1185">Reference proteome</keyword>
<keyword evidence="2" id="KW-0378">Hydrolase</keyword>
<dbReference type="EMBL" id="WFLM01000002">
    <property type="protein sequence ID" value="KAB8039645.1"/>
    <property type="molecule type" value="Genomic_DNA"/>
</dbReference>
<sequence>MLLKKFNFFLKSFILYYFICFFHLNGFSQSLYSEGMGSYLFCVNKNDSSKWQWAKPNLTEKYSWAPKDEHGYWIKGELWLANIPNYNLHTGFKIHFDSKEKPLARNRREIFYLSQFITYENTPIQEHHIAKRNGVLDYIDDEYLQTENNKYFNRNLNKSDNWYPINSDEEINSIQKYMLIMDKLLHHQSVLSRNSRESINAKHEYEKLSQSFGVQLNYVCRELVTTCQSSFGLEYDQIGVASYSIAATDSAYVKAGDQVCNNWHMPKGMALGPNSGIHLDEILKESAISIVLNGPLPEPAETVLYPTSKGVPKIEGAPNGRFPDALATPKVKETTPKEAFDLNNNSAEAATGSNADDGFIEVKRNSSTFNRALKKIAELDYSQGKVFENRGDGIKEQKLPDGGDYWEFRFPHKNQTKAGPKRIVVDRKTGNWWITNNHYKSFGPMQKGPISMNAFN</sequence>
<accession>A0A6N6VTI0</accession>
<dbReference type="RefSeq" id="WP_153418987.1">
    <property type="nucleotide sequence ID" value="NZ_WFLM01000002.1"/>
</dbReference>
<feature type="transmembrane region" description="Helical" evidence="3">
    <location>
        <begin position="12"/>
        <end position="32"/>
    </location>
</feature>
<protein>
    <submittedName>
        <fullName evidence="4">Uncharacterized protein</fullName>
    </submittedName>
</protein>
<dbReference type="Proteomes" id="UP000437748">
    <property type="component" value="Unassembled WGS sequence"/>
</dbReference>
<gene>
    <name evidence="4" type="ORF">GCL60_05130</name>
</gene>
<keyword evidence="1" id="KW-0540">Nuclease</keyword>